<protein>
    <submittedName>
        <fullName evidence="2">Uncharacterized protein</fullName>
    </submittedName>
</protein>
<evidence type="ECO:0000313" key="2">
    <source>
        <dbReference type="EMBL" id="KAI1722290.1"/>
    </source>
</evidence>
<evidence type="ECO:0000256" key="1">
    <source>
        <dbReference type="SAM" id="MobiDB-lite"/>
    </source>
</evidence>
<gene>
    <name evidence="2" type="ORF">DdX_04602</name>
</gene>
<dbReference type="Proteomes" id="UP001201812">
    <property type="component" value="Unassembled WGS sequence"/>
</dbReference>
<organism evidence="2 3">
    <name type="scientific">Ditylenchus destructor</name>
    <dbReference type="NCBI Taxonomy" id="166010"/>
    <lineage>
        <taxon>Eukaryota</taxon>
        <taxon>Metazoa</taxon>
        <taxon>Ecdysozoa</taxon>
        <taxon>Nematoda</taxon>
        <taxon>Chromadorea</taxon>
        <taxon>Rhabditida</taxon>
        <taxon>Tylenchina</taxon>
        <taxon>Tylenchomorpha</taxon>
        <taxon>Sphaerularioidea</taxon>
        <taxon>Anguinidae</taxon>
        <taxon>Anguininae</taxon>
        <taxon>Ditylenchus</taxon>
    </lineage>
</organism>
<proteinExistence type="predicted"/>
<keyword evidence="3" id="KW-1185">Reference proteome</keyword>
<comment type="caution">
    <text evidence="2">The sequence shown here is derived from an EMBL/GenBank/DDBJ whole genome shotgun (WGS) entry which is preliminary data.</text>
</comment>
<feature type="compositionally biased region" description="Basic and acidic residues" evidence="1">
    <location>
        <begin position="53"/>
        <end position="62"/>
    </location>
</feature>
<dbReference type="AlphaFoldDB" id="A0AAD4NET1"/>
<reference evidence="2" key="1">
    <citation type="submission" date="2022-01" db="EMBL/GenBank/DDBJ databases">
        <title>Genome Sequence Resource for Two Populations of Ditylenchus destructor, the Migratory Endoparasitic Phytonematode.</title>
        <authorList>
            <person name="Zhang H."/>
            <person name="Lin R."/>
            <person name="Xie B."/>
        </authorList>
    </citation>
    <scope>NUCLEOTIDE SEQUENCE</scope>
    <source>
        <strain evidence="2">BazhouSP</strain>
    </source>
</reference>
<accession>A0AAD4NET1</accession>
<evidence type="ECO:0000313" key="3">
    <source>
        <dbReference type="Proteomes" id="UP001201812"/>
    </source>
</evidence>
<sequence length="88" mass="9713">MLDLLTTVVDNTHPSWAGPRILDCPKKAGLSLTHERWTTTSTKSAGPKNLRVRAAEGREGRPHPNAGLTLSQEREDNTEVSDTLQHKD</sequence>
<name>A0AAD4NET1_9BILA</name>
<feature type="region of interest" description="Disordered" evidence="1">
    <location>
        <begin position="38"/>
        <end position="88"/>
    </location>
</feature>
<dbReference type="EMBL" id="JAKKPZ010000004">
    <property type="protein sequence ID" value="KAI1722290.1"/>
    <property type="molecule type" value="Genomic_DNA"/>
</dbReference>